<name>A0A1M2VCW1_TRAPU</name>
<dbReference type="Pfam" id="PF13462">
    <property type="entry name" value="Thioredoxin_4"/>
    <property type="match status" value="1"/>
</dbReference>
<sequence>MALQPSFQRALVIAGKYDAPHTLDVFLDYVCPFSAKIALAIDSVLKPLFAPGGKYDGKVKVIFRNQVQPWHASSTFVHEAGLAVARVAPEEFWKFSLALFAAQRDYFDIPTSTLTPTEIREKLTALVAESVSEDKAAPFKDLVTLKTTPNGGVDVTDDLKYTIKFSRQNGIHVSPTVLWDGLIANEISSSWGEREWTEFLEKKVTA</sequence>
<dbReference type="OMA" id="IKFSRQN"/>
<keyword evidence="3" id="KW-1185">Reference proteome</keyword>
<dbReference type="SUPFAM" id="SSF52833">
    <property type="entry name" value="Thioredoxin-like"/>
    <property type="match status" value="1"/>
</dbReference>
<feature type="domain" description="Thioredoxin-like fold" evidence="1">
    <location>
        <begin position="13"/>
        <end position="184"/>
    </location>
</feature>
<accession>A0A1M2VCW1</accession>
<comment type="caution">
    <text evidence="2">The sequence shown here is derived from an EMBL/GenBank/DDBJ whole genome shotgun (WGS) entry which is preliminary data.</text>
</comment>
<dbReference type="EMBL" id="MNAD01001463">
    <property type="protein sequence ID" value="OJT05414.1"/>
    <property type="molecule type" value="Genomic_DNA"/>
</dbReference>
<evidence type="ECO:0000259" key="1">
    <source>
        <dbReference type="Pfam" id="PF13462"/>
    </source>
</evidence>
<dbReference type="PANTHER" id="PTHR33875">
    <property type="entry name" value="OS09G0542200 PROTEIN"/>
    <property type="match status" value="1"/>
</dbReference>
<dbReference type="STRING" id="154538.A0A1M2VCW1"/>
<proteinExistence type="predicted"/>
<protein>
    <recommendedName>
        <fullName evidence="1">Thioredoxin-like fold domain-containing protein</fullName>
    </recommendedName>
</protein>
<evidence type="ECO:0000313" key="3">
    <source>
        <dbReference type="Proteomes" id="UP000184267"/>
    </source>
</evidence>
<dbReference type="Gene3D" id="3.40.30.10">
    <property type="entry name" value="Glutaredoxin"/>
    <property type="match status" value="1"/>
</dbReference>
<dbReference type="InterPro" id="IPR012336">
    <property type="entry name" value="Thioredoxin-like_fold"/>
</dbReference>
<dbReference type="InterPro" id="IPR036249">
    <property type="entry name" value="Thioredoxin-like_sf"/>
</dbReference>
<gene>
    <name evidence="2" type="ORF">TRAPUB_3855</name>
</gene>
<evidence type="ECO:0000313" key="2">
    <source>
        <dbReference type="EMBL" id="OJT05414.1"/>
    </source>
</evidence>
<organism evidence="2 3">
    <name type="scientific">Trametes pubescens</name>
    <name type="common">White-rot fungus</name>
    <dbReference type="NCBI Taxonomy" id="154538"/>
    <lineage>
        <taxon>Eukaryota</taxon>
        <taxon>Fungi</taxon>
        <taxon>Dikarya</taxon>
        <taxon>Basidiomycota</taxon>
        <taxon>Agaricomycotina</taxon>
        <taxon>Agaricomycetes</taxon>
        <taxon>Polyporales</taxon>
        <taxon>Polyporaceae</taxon>
        <taxon>Trametes</taxon>
    </lineage>
</organism>
<dbReference type="AlphaFoldDB" id="A0A1M2VCW1"/>
<dbReference type="PANTHER" id="PTHR33875:SF2">
    <property type="entry name" value="ACR183CP"/>
    <property type="match status" value="1"/>
</dbReference>
<reference evidence="2 3" key="1">
    <citation type="submission" date="2016-10" db="EMBL/GenBank/DDBJ databases">
        <title>Genome sequence of the basidiomycete white-rot fungus Trametes pubescens.</title>
        <authorList>
            <person name="Makela M.R."/>
            <person name="Granchi Z."/>
            <person name="Peng M."/>
            <person name="De Vries R.P."/>
            <person name="Grigoriev I."/>
            <person name="Riley R."/>
            <person name="Hilden K."/>
        </authorList>
    </citation>
    <scope>NUCLEOTIDE SEQUENCE [LARGE SCALE GENOMIC DNA]</scope>
    <source>
        <strain evidence="2 3">FBCC735</strain>
    </source>
</reference>
<dbReference type="OrthoDB" id="37297at2759"/>
<dbReference type="Proteomes" id="UP000184267">
    <property type="component" value="Unassembled WGS sequence"/>
</dbReference>